<dbReference type="RefSeq" id="XP_002506987.1">
    <property type="nucleotide sequence ID" value="XM_002506941.1"/>
</dbReference>
<dbReference type="InParanoid" id="C1EJK5"/>
<dbReference type="KEGG" id="mis:MICPUN_64970"/>
<reference evidence="2 3" key="1">
    <citation type="journal article" date="2009" name="Science">
        <title>Green evolution and dynamic adaptations revealed by genomes of the marine picoeukaryotes Micromonas.</title>
        <authorList>
            <person name="Worden A.Z."/>
            <person name="Lee J.H."/>
            <person name="Mock T."/>
            <person name="Rouze P."/>
            <person name="Simmons M.P."/>
            <person name="Aerts A.L."/>
            <person name="Allen A.E."/>
            <person name="Cuvelier M.L."/>
            <person name="Derelle E."/>
            <person name="Everett M.V."/>
            <person name="Foulon E."/>
            <person name="Grimwood J."/>
            <person name="Gundlach H."/>
            <person name="Henrissat B."/>
            <person name="Napoli C."/>
            <person name="McDonald S.M."/>
            <person name="Parker M.S."/>
            <person name="Rombauts S."/>
            <person name="Salamov A."/>
            <person name="Von Dassow P."/>
            <person name="Badger J.H."/>
            <person name="Coutinho P.M."/>
            <person name="Demir E."/>
            <person name="Dubchak I."/>
            <person name="Gentemann C."/>
            <person name="Eikrem W."/>
            <person name="Gready J.E."/>
            <person name="John U."/>
            <person name="Lanier W."/>
            <person name="Lindquist E.A."/>
            <person name="Lucas S."/>
            <person name="Mayer K.F."/>
            <person name="Moreau H."/>
            <person name="Not F."/>
            <person name="Otillar R."/>
            <person name="Panaud O."/>
            <person name="Pangilinan J."/>
            <person name="Paulsen I."/>
            <person name="Piegu B."/>
            <person name="Poliakov A."/>
            <person name="Robbens S."/>
            <person name="Schmutz J."/>
            <person name="Toulza E."/>
            <person name="Wyss T."/>
            <person name="Zelensky A."/>
            <person name="Zhou K."/>
            <person name="Armbrust E.V."/>
            <person name="Bhattacharya D."/>
            <person name="Goodenough U.W."/>
            <person name="Van de Peer Y."/>
            <person name="Grigoriev I.V."/>
        </authorList>
    </citation>
    <scope>NUCLEOTIDE SEQUENCE [LARGE SCALE GENOMIC DNA]</scope>
    <source>
        <strain evidence="3">RCC299 / NOUM17</strain>
    </source>
</reference>
<feature type="region of interest" description="Disordered" evidence="1">
    <location>
        <begin position="24"/>
        <end position="49"/>
    </location>
</feature>
<protein>
    <submittedName>
        <fullName evidence="2">Uncharacterized protein</fullName>
    </submittedName>
</protein>
<evidence type="ECO:0000313" key="3">
    <source>
        <dbReference type="Proteomes" id="UP000002009"/>
    </source>
</evidence>
<proteinExistence type="predicted"/>
<dbReference type="GeneID" id="8249879"/>
<sequence>MSTTRLTISCSPQKATQETACTQPKRHKRRRRARTRCGQRNHPTGYGHLRVHGETIPQAAEGSHRATGALYILSRRSHKARTQQGPPPLQFRNKAHLHSIALVYVSLINTIMRWVRGDTVTSVRRQKATYMPHE</sequence>
<feature type="compositionally biased region" description="Basic residues" evidence="1">
    <location>
        <begin position="24"/>
        <end position="39"/>
    </location>
</feature>
<gene>
    <name evidence="2" type="ORF">MICPUN_64970</name>
</gene>
<evidence type="ECO:0000256" key="1">
    <source>
        <dbReference type="SAM" id="MobiDB-lite"/>
    </source>
</evidence>
<organism evidence="2 3">
    <name type="scientific">Micromonas commoda (strain RCC299 / NOUM17 / CCMP2709)</name>
    <name type="common">Picoplanktonic green alga</name>
    <dbReference type="NCBI Taxonomy" id="296587"/>
    <lineage>
        <taxon>Eukaryota</taxon>
        <taxon>Viridiplantae</taxon>
        <taxon>Chlorophyta</taxon>
        <taxon>Mamiellophyceae</taxon>
        <taxon>Mamiellales</taxon>
        <taxon>Mamiellaceae</taxon>
        <taxon>Micromonas</taxon>
    </lineage>
</organism>
<dbReference type="Proteomes" id="UP000002009">
    <property type="component" value="Chromosome 17"/>
</dbReference>
<keyword evidence="3" id="KW-1185">Reference proteome</keyword>
<evidence type="ECO:0000313" key="2">
    <source>
        <dbReference type="EMBL" id="ACO68245.1"/>
    </source>
</evidence>
<dbReference type="EMBL" id="CP001335">
    <property type="protein sequence ID" value="ACO68245.1"/>
    <property type="molecule type" value="Genomic_DNA"/>
</dbReference>
<dbReference type="AlphaFoldDB" id="C1EJK5"/>
<name>C1EJK5_MICCC</name>
<accession>C1EJK5</accession>